<dbReference type="EMBL" id="BLLK01000047">
    <property type="protein sequence ID" value="GFH54066.1"/>
    <property type="molecule type" value="Genomic_DNA"/>
</dbReference>
<evidence type="ECO:0000256" key="2">
    <source>
        <dbReference type="SAM" id="MobiDB-lite"/>
    </source>
</evidence>
<dbReference type="Proteomes" id="UP001054902">
    <property type="component" value="Unassembled WGS sequence"/>
</dbReference>
<organism evidence="3 4">
    <name type="scientific">Chaetoceros tenuissimus</name>
    <dbReference type="NCBI Taxonomy" id="426638"/>
    <lineage>
        <taxon>Eukaryota</taxon>
        <taxon>Sar</taxon>
        <taxon>Stramenopiles</taxon>
        <taxon>Ochrophyta</taxon>
        <taxon>Bacillariophyta</taxon>
        <taxon>Coscinodiscophyceae</taxon>
        <taxon>Chaetocerotophycidae</taxon>
        <taxon>Chaetocerotales</taxon>
        <taxon>Chaetocerotaceae</taxon>
        <taxon>Chaetoceros</taxon>
    </lineage>
</organism>
<comment type="caution">
    <text evidence="3">The sequence shown here is derived from an EMBL/GenBank/DDBJ whole genome shotgun (WGS) entry which is preliminary data.</text>
</comment>
<protein>
    <submittedName>
        <fullName evidence="3">Uncharacterized protein</fullName>
    </submittedName>
</protein>
<sequence>MTPKDLNLPENRARKIKERQQSGSAVRDLLFSAGVEIEFKRPVRQKIETHQNKIRKQLRLLQAENKKQKARLERKQLQHEKSLCKQKENAFGHVKSRYAEERTLCTVSTASSVSETSKASFHSEFGSIPRYILQRRIHEHNLKSDEIRAKGT</sequence>
<evidence type="ECO:0000256" key="1">
    <source>
        <dbReference type="SAM" id="Coils"/>
    </source>
</evidence>
<evidence type="ECO:0000313" key="3">
    <source>
        <dbReference type="EMBL" id="GFH54066.1"/>
    </source>
</evidence>
<reference evidence="3 4" key="1">
    <citation type="journal article" date="2021" name="Sci. Rep.">
        <title>The genome of the diatom Chaetoceros tenuissimus carries an ancient integrated fragment of an extant virus.</title>
        <authorList>
            <person name="Hongo Y."/>
            <person name="Kimura K."/>
            <person name="Takaki Y."/>
            <person name="Yoshida Y."/>
            <person name="Baba S."/>
            <person name="Kobayashi G."/>
            <person name="Nagasaki K."/>
            <person name="Hano T."/>
            <person name="Tomaru Y."/>
        </authorList>
    </citation>
    <scope>NUCLEOTIDE SEQUENCE [LARGE SCALE GENOMIC DNA]</scope>
    <source>
        <strain evidence="3 4">NIES-3715</strain>
    </source>
</reference>
<accession>A0AAD3CZK5</accession>
<feature type="region of interest" description="Disordered" evidence="2">
    <location>
        <begin position="1"/>
        <end position="23"/>
    </location>
</feature>
<dbReference type="AlphaFoldDB" id="A0AAD3CZK5"/>
<gene>
    <name evidence="3" type="ORF">CTEN210_10542</name>
</gene>
<proteinExistence type="predicted"/>
<keyword evidence="1" id="KW-0175">Coiled coil</keyword>
<keyword evidence="4" id="KW-1185">Reference proteome</keyword>
<feature type="coiled-coil region" evidence="1">
    <location>
        <begin position="47"/>
        <end position="87"/>
    </location>
</feature>
<name>A0AAD3CZK5_9STRA</name>
<evidence type="ECO:0000313" key="4">
    <source>
        <dbReference type="Proteomes" id="UP001054902"/>
    </source>
</evidence>